<feature type="non-terminal residue" evidence="2">
    <location>
        <position position="1"/>
    </location>
</feature>
<reference evidence="3" key="1">
    <citation type="submission" date="2022-10" db="EMBL/GenBank/DDBJ databases">
        <title>Genome assembly of Pristionchus species.</title>
        <authorList>
            <person name="Yoshida K."/>
            <person name="Sommer R.J."/>
        </authorList>
    </citation>
    <scope>NUCLEOTIDE SEQUENCE [LARGE SCALE GENOMIC DNA]</scope>
    <source>
        <strain evidence="3">RS5460</strain>
    </source>
</reference>
<accession>A0AAN4ZNN2</accession>
<gene>
    <name evidence="2" type="ORF">PMAYCL1PPCAC_10515</name>
</gene>
<feature type="transmembrane region" description="Helical" evidence="1">
    <location>
        <begin position="49"/>
        <end position="72"/>
    </location>
</feature>
<protein>
    <recommendedName>
        <fullName evidence="4">G protein-coupled receptor</fullName>
    </recommendedName>
</protein>
<dbReference type="Proteomes" id="UP001328107">
    <property type="component" value="Unassembled WGS sequence"/>
</dbReference>
<evidence type="ECO:0008006" key="4">
    <source>
        <dbReference type="Google" id="ProtNLM"/>
    </source>
</evidence>
<keyword evidence="1" id="KW-0812">Transmembrane</keyword>
<comment type="caution">
    <text evidence="2">The sequence shown here is derived from an EMBL/GenBank/DDBJ whole genome shotgun (WGS) entry which is preliminary data.</text>
</comment>
<feature type="non-terminal residue" evidence="2">
    <location>
        <position position="100"/>
    </location>
</feature>
<evidence type="ECO:0000313" key="3">
    <source>
        <dbReference type="Proteomes" id="UP001328107"/>
    </source>
</evidence>
<keyword evidence="1" id="KW-1133">Transmembrane helix</keyword>
<organism evidence="2 3">
    <name type="scientific">Pristionchus mayeri</name>
    <dbReference type="NCBI Taxonomy" id="1317129"/>
    <lineage>
        <taxon>Eukaryota</taxon>
        <taxon>Metazoa</taxon>
        <taxon>Ecdysozoa</taxon>
        <taxon>Nematoda</taxon>
        <taxon>Chromadorea</taxon>
        <taxon>Rhabditida</taxon>
        <taxon>Rhabditina</taxon>
        <taxon>Diplogasteromorpha</taxon>
        <taxon>Diplogasteroidea</taxon>
        <taxon>Neodiplogasteridae</taxon>
        <taxon>Pristionchus</taxon>
    </lineage>
</organism>
<evidence type="ECO:0000313" key="2">
    <source>
        <dbReference type="EMBL" id="GMR40320.1"/>
    </source>
</evidence>
<name>A0AAN4ZNN2_9BILA</name>
<feature type="transmembrane region" description="Helical" evidence="1">
    <location>
        <begin position="20"/>
        <end position="42"/>
    </location>
</feature>
<sequence length="100" mass="11149">NFMLLAPVFHPRSVLPAFIIVRHVMTVPSVSLSFACICIVLGSRALTRVYAILLTALLVNSITLDIVLQLIFDPSYQSRMRCIYRRDPLINIPMSAAMAS</sequence>
<evidence type="ECO:0000256" key="1">
    <source>
        <dbReference type="SAM" id="Phobius"/>
    </source>
</evidence>
<dbReference type="AlphaFoldDB" id="A0AAN4ZNN2"/>
<keyword evidence="3" id="KW-1185">Reference proteome</keyword>
<keyword evidence="1" id="KW-0472">Membrane</keyword>
<proteinExistence type="predicted"/>
<dbReference type="EMBL" id="BTRK01000003">
    <property type="protein sequence ID" value="GMR40320.1"/>
    <property type="molecule type" value="Genomic_DNA"/>
</dbReference>